<name>A0A015I5F6_RHIIW</name>
<dbReference type="HOGENOM" id="CLU_028913_0_1_1"/>
<comment type="caution">
    <text evidence="2">The sequence shown here is derived from an EMBL/GenBank/DDBJ whole genome shotgun (WGS) entry which is preliminary data.</text>
</comment>
<evidence type="ECO:0000313" key="2">
    <source>
        <dbReference type="EMBL" id="EXX52277.1"/>
    </source>
</evidence>
<organism evidence="2 3">
    <name type="scientific">Rhizophagus irregularis (strain DAOM 197198w)</name>
    <name type="common">Glomus intraradices</name>
    <dbReference type="NCBI Taxonomy" id="1432141"/>
    <lineage>
        <taxon>Eukaryota</taxon>
        <taxon>Fungi</taxon>
        <taxon>Fungi incertae sedis</taxon>
        <taxon>Mucoromycota</taxon>
        <taxon>Glomeromycotina</taxon>
        <taxon>Glomeromycetes</taxon>
        <taxon>Glomerales</taxon>
        <taxon>Glomeraceae</taxon>
        <taxon>Rhizophagus</taxon>
    </lineage>
</organism>
<dbReference type="CDD" id="cd09917">
    <property type="entry name" value="F-box_SF"/>
    <property type="match status" value="1"/>
</dbReference>
<dbReference type="AlphaFoldDB" id="A0A015I5F6"/>
<evidence type="ECO:0000313" key="3">
    <source>
        <dbReference type="Proteomes" id="UP000022910"/>
    </source>
</evidence>
<gene>
    <name evidence="2" type="ORF">RirG_254370</name>
</gene>
<dbReference type="Pfam" id="PF12937">
    <property type="entry name" value="F-box-like"/>
    <property type="match status" value="1"/>
</dbReference>
<dbReference type="SUPFAM" id="SSF52047">
    <property type="entry name" value="RNI-like"/>
    <property type="match status" value="1"/>
</dbReference>
<dbReference type="Gene3D" id="3.80.10.10">
    <property type="entry name" value="Ribonuclease Inhibitor"/>
    <property type="match status" value="1"/>
</dbReference>
<protein>
    <recommendedName>
        <fullName evidence="1">F-box domain-containing protein</fullName>
    </recommendedName>
</protein>
<accession>A0A015I5F6</accession>
<dbReference type="Proteomes" id="UP000022910">
    <property type="component" value="Unassembled WGS sequence"/>
</dbReference>
<keyword evidence="3" id="KW-1185">Reference proteome</keyword>
<proteinExistence type="predicted"/>
<sequence>MTCQLPSDCLNEIFEYLEADKLTLHSCLLVNRLWCEISVRILWKNIWNFKSSFQQHDTLRIESSIISTLFACLPDESKELLHKNKIFISTPTSKQPLFNYAAFFRALSICEINRMVDNAFKDKPLISPLSLKDRNYLVMNEMIKMFASQIYSLKKLSYRYYYNINFSFPYFPGVKDLSELYCSSNLPSSFFHQLSKVCHNIQTLSIDFQDHDASNELKEMISLQNNLKNLTLSTFDVSWENIIPALKNHSNITKLYLYGNFDNLPFSFVSLFPNLQEFIFSFLGGEDFENFRTLQYVNFSKLQTLKIPYQCPKPEYIIKFLENNGKNLKKFHISESDKAFNLSIAKFCPNLKNLSAIFNNGESDVLKTIFINCQQLESIKIWCGEGLLTEKEIFEIVANYSPNNFCELKIFNESYTGISSEDLECFFISWKNRIPKKLLTLINIKDDYTYDLDDFEENRKIIEKYENLGIIKFRTIEYEEEEKGEFYYY</sequence>
<dbReference type="EMBL" id="JEMT01029322">
    <property type="protein sequence ID" value="EXX52277.1"/>
    <property type="molecule type" value="Genomic_DNA"/>
</dbReference>
<reference evidence="2 3" key="1">
    <citation type="submission" date="2014-02" db="EMBL/GenBank/DDBJ databases">
        <title>Single nucleus genome sequencing reveals high similarity among nuclei of an endomycorrhizal fungus.</title>
        <authorList>
            <person name="Lin K."/>
            <person name="Geurts R."/>
            <person name="Zhang Z."/>
            <person name="Limpens E."/>
            <person name="Saunders D.G."/>
            <person name="Mu D."/>
            <person name="Pang E."/>
            <person name="Cao H."/>
            <person name="Cha H."/>
            <person name="Lin T."/>
            <person name="Zhou Q."/>
            <person name="Shang Y."/>
            <person name="Li Y."/>
            <person name="Ivanov S."/>
            <person name="Sharma T."/>
            <person name="Velzen R.V."/>
            <person name="Ruijter N.D."/>
            <person name="Aanen D.K."/>
            <person name="Win J."/>
            <person name="Kamoun S."/>
            <person name="Bisseling T."/>
            <person name="Huang S."/>
        </authorList>
    </citation>
    <scope>NUCLEOTIDE SEQUENCE [LARGE SCALE GENOMIC DNA]</scope>
    <source>
        <strain evidence="3">DAOM197198w</strain>
    </source>
</reference>
<dbReference type="InterPro" id="IPR001810">
    <property type="entry name" value="F-box_dom"/>
</dbReference>
<feature type="domain" description="F-box" evidence="1">
    <location>
        <begin position="3"/>
        <end position="46"/>
    </location>
</feature>
<dbReference type="STRING" id="1432141.A0A015I5F6"/>
<dbReference type="InterPro" id="IPR032675">
    <property type="entry name" value="LRR_dom_sf"/>
</dbReference>
<dbReference type="OrthoDB" id="2316528at2759"/>
<evidence type="ECO:0000259" key="1">
    <source>
        <dbReference type="Pfam" id="PF12937"/>
    </source>
</evidence>